<dbReference type="Proteomes" id="UP000478052">
    <property type="component" value="Unassembled WGS sequence"/>
</dbReference>
<organism evidence="1 2">
    <name type="scientific">Aphis craccivora</name>
    <name type="common">Cowpea aphid</name>
    <dbReference type="NCBI Taxonomy" id="307492"/>
    <lineage>
        <taxon>Eukaryota</taxon>
        <taxon>Metazoa</taxon>
        <taxon>Ecdysozoa</taxon>
        <taxon>Arthropoda</taxon>
        <taxon>Hexapoda</taxon>
        <taxon>Insecta</taxon>
        <taxon>Pterygota</taxon>
        <taxon>Neoptera</taxon>
        <taxon>Paraneoptera</taxon>
        <taxon>Hemiptera</taxon>
        <taxon>Sternorrhyncha</taxon>
        <taxon>Aphidomorpha</taxon>
        <taxon>Aphidoidea</taxon>
        <taxon>Aphididae</taxon>
        <taxon>Aphidini</taxon>
        <taxon>Aphis</taxon>
        <taxon>Aphis</taxon>
    </lineage>
</organism>
<name>A0A6G0YV68_APHCR</name>
<dbReference type="EMBL" id="VUJU01002315">
    <property type="protein sequence ID" value="KAF0761727.1"/>
    <property type="molecule type" value="Genomic_DNA"/>
</dbReference>
<comment type="caution">
    <text evidence="1">The sequence shown here is derived from an EMBL/GenBank/DDBJ whole genome shotgun (WGS) entry which is preliminary data.</text>
</comment>
<gene>
    <name evidence="1" type="ORF">FWK35_00008247</name>
</gene>
<dbReference type="AlphaFoldDB" id="A0A6G0YV68"/>
<evidence type="ECO:0000313" key="1">
    <source>
        <dbReference type="EMBL" id="KAF0761727.1"/>
    </source>
</evidence>
<keyword evidence="2" id="KW-1185">Reference proteome</keyword>
<accession>A0A6G0YV68</accession>
<sequence>MSIPMADPISSNIDIIISPPYNKSTELKDPPHQARLQRWKDGTKLDDPIQPTQYLPPGKDLQWNLWKTINRMRAGRLKNEDDKCDCGERQTNEHLLICTENPVICTKDDLIEMNQNAIDLATHWLQYNI</sequence>
<proteinExistence type="predicted"/>
<evidence type="ECO:0000313" key="2">
    <source>
        <dbReference type="Proteomes" id="UP000478052"/>
    </source>
</evidence>
<protein>
    <submittedName>
        <fullName evidence="1">Pleckstriny domain-containing family F member 1</fullName>
    </submittedName>
</protein>
<dbReference type="OrthoDB" id="7420673at2759"/>
<reference evidence="1 2" key="1">
    <citation type="submission" date="2019-08" db="EMBL/GenBank/DDBJ databases">
        <title>Whole genome of Aphis craccivora.</title>
        <authorList>
            <person name="Voronova N.V."/>
            <person name="Shulinski R.S."/>
            <person name="Bandarenka Y.V."/>
            <person name="Zhorov D.G."/>
            <person name="Warner D."/>
        </authorList>
    </citation>
    <scope>NUCLEOTIDE SEQUENCE [LARGE SCALE GENOMIC DNA]</scope>
    <source>
        <strain evidence="1">180601</strain>
        <tissue evidence="1">Whole Body</tissue>
    </source>
</reference>